<evidence type="ECO:0000313" key="2">
    <source>
        <dbReference type="EMBL" id="CAL1579549.1"/>
    </source>
</evidence>
<evidence type="ECO:0000313" key="3">
    <source>
        <dbReference type="Proteomes" id="UP001497482"/>
    </source>
</evidence>
<sequence length="89" mass="9428">MEQEQEEIKPNHTYGSHDAEGPGQEQRGPQKATLGAQRRQLRATSPSAACTCGVLQKDVFVSVGGGRGSTQDQLESAPSAVGVNIHRSL</sequence>
<feature type="region of interest" description="Disordered" evidence="1">
    <location>
        <begin position="66"/>
        <end position="89"/>
    </location>
</feature>
<protein>
    <submittedName>
        <fullName evidence="2">Uncharacterized protein</fullName>
    </submittedName>
</protein>
<feature type="compositionally biased region" description="Basic and acidic residues" evidence="1">
    <location>
        <begin position="1"/>
        <end position="20"/>
    </location>
</feature>
<dbReference type="EMBL" id="OZ035836">
    <property type="protein sequence ID" value="CAL1579549.1"/>
    <property type="molecule type" value="Genomic_DNA"/>
</dbReference>
<gene>
    <name evidence="2" type="ORF">KC01_LOCUS10579</name>
</gene>
<keyword evidence="3" id="KW-1185">Reference proteome</keyword>
<reference evidence="2 3" key="1">
    <citation type="submission" date="2024-04" db="EMBL/GenBank/DDBJ databases">
        <authorList>
            <person name="Waldvogel A.-M."/>
            <person name="Schoenle A."/>
        </authorList>
    </citation>
    <scope>NUCLEOTIDE SEQUENCE [LARGE SCALE GENOMIC DNA]</scope>
</reference>
<evidence type="ECO:0000256" key="1">
    <source>
        <dbReference type="SAM" id="MobiDB-lite"/>
    </source>
</evidence>
<proteinExistence type="predicted"/>
<dbReference type="AlphaFoldDB" id="A0AAV2JW37"/>
<organism evidence="2 3">
    <name type="scientific">Knipowitschia caucasica</name>
    <name type="common">Caucasian dwarf goby</name>
    <name type="synonym">Pomatoschistus caucasicus</name>
    <dbReference type="NCBI Taxonomy" id="637954"/>
    <lineage>
        <taxon>Eukaryota</taxon>
        <taxon>Metazoa</taxon>
        <taxon>Chordata</taxon>
        <taxon>Craniata</taxon>
        <taxon>Vertebrata</taxon>
        <taxon>Euteleostomi</taxon>
        <taxon>Actinopterygii</taxon>
        <taxon>Neopterygii</taxon>
        <taxon>Teleostei</taxon>
        <taxon>Neoteleostei</taxon>
        <taxon>Acanthomorphata</taxon>
        <taxon>Gobiaria</taxon>
        <taxon>Gobiiformes</taxon>
        <taxon>Gobioidei</taxon>
        <taxon>Gobiidae</taxon>
        <taxon>Gobiinae</taxon>
        <taxon>Knipowitschia</taxon>
    </lineage>
</organism>
<dbReference type="Proteomes" id="UP001497482">
    <property type="component" value="Chromosome 14"/>
</dbReference>
<name>A0AAV2JW37_KNICA</name>
<accession>A0AAV2JW37</accession>
<feature type="region of interest" description="Disordered" evidence="1">
    <location>
        <begin position="1"/>
        <end position="46"/>
    </location>
</feature>